<dbReference type="OrthoDB" id="4410748at2"/>
<keyword evidence="2" id="KW-1185">Reference proteome</keyword>
<reference evidence="1 2" key="1">
    <citation type="submission" date="2013-09" db="EMBL/GenBank/DDBJ databases">
        <title>Complete genome sequence of Corynebacterium doosanense CAU 212(T) (=DSM 45436(T)), isolated from activated sludge.</title>
        <authorList>
            <person name="Schaffert L."/>
            <person name="Albersmeier A."/>
            <person name="Kalinowski J."/>
            <person name="Ruckert C."/>
        </authorList>
    </citation>
    <scope>NUCLEOTIDE SEQUENCE [LARGE SCALE GENOMIC DNA]</scope>
    <source>
        <strain evidence="1 2">CAU 212</strain>
    </source>
</reference>
<dbReference type="EMBL" id="CP006764">
    <property type="protein sequence ID" value="AIT62184.1"/>
    <property type="molecule type" value="Genomic_DNA"/>
</dbReference>
<name>A0A097IJ86_9CORY</name>
<organism evidence="1 2">
    <name type="scientific">Corynebacterium doosanense CAU 212 = DSM 45436</name>
    <dbReference type="NCBI Taxonomy" id="558173"/>
    <lineage>
        <taxon>Bacteria</taxon>
        <taxon>Bacillati</taxon>
        <taxon>Actinomycetota</taxon>
        <taxon>Actinomycetes</taxon>
        <taxon>Mycobacteriales</taxon>
        <taxon>Corynebacteriaceae</taxon>
        <taxon>Corynebacterium</taxon>
    </lineage>
</organism>
<accession>A0A097IJ86</accession>
<dbReference type="HOGENOM" id="CLU_090596_0_0_11"/>
<sequence>MEYLISLVDPWGTEWSLTRGAPGRRGVYLMGPIGLQTPVEHTARSTSQQIGATPIGWAADQMEATWKLGFRGDDGDPLLEVWSMFFRSFGQFDACELRSTLREKGTLTTPVIRGKDEISPEKSPATPGLKSLEIDVPAISFQGCWHGETTSYTGTNQIVSNPGDLPAWPIIRWTGAGAYVTAPGIGRVALPNAGTRWAELDTDPEKASRVRVGEVDAPDLWRGMRGQLFPAPVGRQSEAIWGFEKCSGLVTPRHTSMWRW</sequence>
<dbReference type="Proteomes" id="UP000029914">
    <property type="component" value="Chromosome"/>
</dbReference>
<evidence type="ECO:0000313" key="1">
    <source>
        <dbReference type="EMBL" id="AIT62184.1"/>
    </source>
</evidence>
<evidence type="ECO:0000313" key="2">
    <source>
        <dbReference type="Proteomes" id="UP000029914"/>
    </source>
</evidence>
<dbReference type="eggNOG" id="ENOG5031UEK">
    <property type="taxonomic scope" value="Bacteria"/>
</dbReference>
<gene>
    <name evidence="1" type="ORF">CDOO_01985</name>
</gene>
<dbReference type="RefSeq" id="WP_018021450.1">
    <property type="nucleotide sequence ID" value="NZ_AQUX01000002.1"/>
</dbReference>
<protein>
    <submittedName>
        <fullName evidence="1">Uncharacterized protein</fullName>
    </submittedName>
</protein>
<dbReference type="STRING" id="558173.CDOO_01985"/>
<dbReference type="KEGG" id="cdo:CDOO_01985"/>
<dbReference type="AlphaFoldDB" id="A0A097IJ86"/>
<proteinExistence type="predicted"/>